<dbReference type="Gene3D" id="1.10.10.10">
    <property type="entry name" value="Winged helix-like DNA-binding domain superfamily/Winged helix DNA-binding domain"/>
    <property type="match status" value="1"/>
</dbReference>
<dbReference type="EMBL" id="LGTC01000001">
    <property type="protein sequence ID" value="KNY30266.1"/>
    <property type="molecule type" value="Genomic_DNA"/>
</dbReference>
<dbReference type="SUPFAM" id="SSF88946">
    <property type="entry name" value="Sigma2 domain of RNA polymerase sigma factors"/>
    <property type="match status" value="1"/>
</dbReference>
<dbReference type="InterPro" id="IPR013324">
    <property type="entry name" value="RNA_pol_sigma_r3/r4-like"/>
</dbReference>
<evidence type="ECO:0000256" key="4">
    <source>
        <dbReference type="ARBA" id="ARBA00023163"/>
    </source>
</evidence>
<keyword evidence="4" id="KW-0804">Transcription</keyword>
<evidence type="ECO:0000313" key="7">
    <source>
        <dbReference type="EMBL" id="KNY30266.1"/>
    </source>
</evidence>
<dbReference type="PANTHER" id="PTHR43133:SF51">
    <property type="entry name" value="RNA POLYMERASE SIGMA FACTOR"/>
    <property type="match status" value="1"/>
</dbReference>
<keyword evidence="8" id="KW-1185">Reference proteome</keyword>
<feature type="domain" description="RNA polymerase sigma factor 70 region 4 type 2" evidence="6">
    <location>
        <begin position="123"/>
        <end position="175"/>
    </location>
</feature>
<dbReference type="RefSeq" id="WP_036944980.1">
    <property type="nucleotide sequence ID" value="NZ_JQKC01000040.1"/>
</dbReference>
<dbReference type="AlphaFoldDB" id="A0A0L6JWP3"/>
<gene>
    <name evidence="7" type="ORF">Bccel_5543</name>
</gene>
<dbReference type="Proteomes" id="UP000036923">
    <property type="component" value="Unassembled WGS sequence"/>
</dbReference>
<keyword evidence="2" id="KW-0805">Transcription regulation</keyword>
<dbReference type="InterPro" id="IPR039425">
    <property type="entry name" value="RNA_pol_sigma-70-like"/>
</dbReference>
<feature type="domain" description="RNA polymerase sigma-70 region 2" evidence="5">
    <location>
        <begin position="24"/>
        <end position="90"/>
    </location>
</feature>
<dbReference type="eggNOG" id="COG1595">
    <property type="taxonomic scope" value="Bacteria"/>
</dbReference>
<accession>A0A0L6JWP3</accession>
<evidence type="ECO:0000259" key="6">
    <source>
        <dbReference type="Pfam" id="PF08281"/>
    </source>
</evidence>
<evidence type="ECO:0000313" key="8">
    <source>
        <dbReference type="Proteomes" id="UP000036923"/>
    </source>
</evidence>
<keyword evidence="3" id="KW-0731">Sigma factor</keyword>
<dbReference type="GO" id="GO:0016987">
    <property type="term" value="F:sigma factor activity"/>
    <property type="evidence" value="ECO:0007669"/>
    <property type="project" value="UniProtKB-KW"/>
</dbReference>
<evidence type="ECO:0000256" key="1">
    <source>
        <dbReference type="ARBA" id="ARBA00010641"/>
    </source>
</evidence>
<dbReference type="GO" id="GO:0006352">
    <property type="term" value="P:DNA-templated transcription initiation"/>
    <property type="evidence" value="ECO:0007669"/>
    <property type="project" value="InterPro"/>
</dbReference>
<comment type="caution">
    <text evidence="7">The sequence shown here is derived from an EMBL/GenBank/DDBJ whole genome shotgun (WGS) entry which is preliminary data.</text>
</comment>
<name>A0A0L6JWP3_9FIRM</name>
<evidence type="ECO:0000256" key="3">
    <source>
        <dbReference type="ARBA" id="ARBA00023082"/>
    </source>
</evidence>
<dbReference type="STRING" id="398512.Bccel_5543"/>
<dbReference type="PANTHER" id="PTHR43133">
    <property type="entry name" value="RNA POLYMERASE ECF-TYPE SIGMA FACTO"/>
    <property type="match status" value="1"/>
</dbReference>
<dbReference type="InterPro" id="IPR036388">
    <property type="entry name" value="WH-like_DNA-bd_sf"/>
</dbReference>
<dbReference type="Pfam" id="PF08281">
    <property type="entry name" value="Sigma70_r4_2"/>
    <property type="match status" value="1"/>
</dbReference>
<sequence length="190" mass="22356">MSLEKEAQLVSNILDGDIKSFEVLMSMYRNRIYNFLLKMTLSKEDSEDMTQEVFVRVYNNLYQYNNKWCFSTWIFKIAVNVFKTEYYKKKNRESKNIKDILNASIYTSATDPERAFENMETKLEVLKMLDSLNVDQKMALVLKYVQGFSYKEIGEVLKMSPENAKVRVMRAKKSLVNNYSEPKGGIIHEM</sequence>
<dbReference type="NCBIfam" id="TIGR02937">
    <property type="entry name" value="sigma70-ECF"/>
    <property type="match status" value="1"/>
</dbReference>
<dbReference type="InterPro" id="IPR014284">
    <property type="entry name" value="RNA_pol_sigma-70_dom"/>
</dbReference>
<proteinExistence type="inferred from homology"/>
<protein>
    <submittedName>
        <fullName evidence="7">RNA polymerase, sigma-24 subunit, RpoE, ECF subfamily</fullName>
    </submittedName>
</protein>
<dbReference type="GO" id="GO:0003677">
    <property type="term" value="F:DNA binding"/>
    <property type="evidence" value="ECO:0007669"/>
    <property type="project" value="InterPro"/>
</dbReference>
<organism evidence="7 8">
    <name type="scientific">Pseudobacteroides cellulosolvens ATCC 35603 = DSM 2933</name>
    <dbReference type="NCBI Taxonomy" id="398512"/>
    <lineage>
        <taxon>Bacteria</taxon>
        <taxon>Bacillati</taxon>
        <taxon>Bacillota</taxon>
        <taxon>Clostridia</taxon>
        <taxon>Eubacteriales</taxon>
        <taxon>Oscillospiraceae</taxon>
        <taxon>Pseudobacteroides</taxon>
    </lineage>
</organism>
<comment type="similarity">
    <text evidence="1">Belongs to the sigma-70 factor family. ECF subfamily.</text>
</comment>
<dbReference type="InterPro" id="IPR013325">
    <property type="entry name" value="RNA_pol_sigma_r2"/>
</dbReference>
<dbReference type="Pfam" id="PF04542">
    <property type="entry name" value="Sigma70_r2"/>
    <property type="match status" value="1"/>
</dbReference>
<evidence type="ECO:0000259" key="5">
    <source>
        <dbReference type="Pfam" id="PF04542"/>
    </source>
</evidence>
<dbReference type="InterPro" id="IPR007627">
    <property type="entry name" value="RNA_pol_sigma70_r2"/>
</dbReference>
<reference evidence="8" key="1">
    <citation type="submission" date="2015-07" db="EMBL/GenBank/DDBJ databases">
        <title>Near-Complete Genome Sequence of the Cellulolytic Bacterium Bacteroides (Pseudobacteroides) cellulosolvens ATCC 35603.</title>
        <authorList>
            <person name="Dassa B."/>
            <person name="Utturkar S.M."/>
            <person name="Klingeman D.M."/>
            <person name="Hurt R.A."/>
            <person name="Keller M."/>
            <person name="Xu J."/>
            <person name="Reddy Y.H.K."/>
            <person name="Borovok I."/>
            <person name="Grinberg I.R."/>
            <person name="Lamed R."/>
            <person name="Zhivin O."/>
            <person name="Bayer E.A."/>
            <person name="Brown S.D."/>
        </authorList>
    </citation>
    <scope>NUCLEOTIDE SEQUENCE [LARGE SCALE GENOMIC DNA]</scope>
    <source>
        <strain evidence="8">DSM 2933</strain>
    </source>
</reference>
<evidence type="ECO:0000256" key="2">
    <source>
        <dbReference type="ARBA" id="ARBA00023015"/>
    </source>
</evidence>
<dbReference type="CDD" id="cd06171">
    <property type="entry name" value="Sigma70_r4"/>
    <property type="match status" value="1"/>
</dbReference>
<dbReference type="InterPro" id="IPR013249">
    <property type="entry name" value="RNA_pol_sigma70_r4_t2"/>
</dbReference>
<dbReference type="Gene3D" id="1.10.1740.10">
    <property type="match status" value="1"/>
</dbReference>
<dbReference type="SUPFAM" id="SSF88659">
    <property type="entry name" value="Sigma3 and sigma4 domains of RNA polymerase sigma factors"/>
    <property type="match status" value="1"/>
</dbReference>